<dbReference type="Proteomes" id="UP000693738">
    <property type="component" value="Unassembled WGS sequence"/>
</dbReference>
<gene>
    <name evidence="2" type="ORF">FEQUK3_LOCUS6860</name>
</gene>
<evidence type="ECO:0000313" key="3">
    <source>
        <dbReference type="Proteomes" id="UP000693738"/>
    </source>
</evidence>
<dbReference type="EMBL" id="CAJSTJ010000140">
    <property type="protein sequence ID" value="CAG7561114.1"/>
    <property type="molecule type" value="Genomic_DNA"/>
</dbReference>
<dbReference type="AlphaFoldDB" id="A0A8J2NK40"/>
<dbReference type="Pfam" id="PF01636">
    <property type="entry name" value="APH"/>
    <property type="match status" value="1"/>
</dbReference>
<dbReference type="InterPro" id="IPR051678">
    <property type="entry name" value="AGP_Transferase"/>
</dbReference>
<dbReference type="PANTHER" id="PTHR21310">
    <property type="entry name" value="AMINOGLYCOSIDE PHOSPHOTRANSFERASE-RELATED-RELATED"/>
    <property type="match status" value="1"/>
</dbReference>
<evidence type="ECO:0000313" key="2">
    <source>
        <dbReference type="EMBL" id="CAG7561114.1"/>
    </source>
</evidence>
<proteinExistence type="predicted"/>
<comment type="caution">
    <text evidence="2">The sequence shown here is derived from an EMBL/GenBank/DDBJ whole genome shotgun (WGS) entry which is preliminary data.</text>
</comment>
<dbReference type="InterPro" id="IPR002575">
    <property type="entry name" value="Aminoglycoside_PTrfase"/>
</dbReference>
<feature type="domain" description="Aminoglycoside phosphotransferase" evidence="1">
    <location>
        <begin position="340"/>
        <end position="384"/>
    </location>
</feature>
<evidence type="ECO:0000259" key="1">
    <source>
        <dbReference type="Pfam" id="PF01636"/>
    </source>
</evidence>
<accession>A0A8J2NK40</accession>
<name>A0A8J2NK40_FUSEQ</name>
<protein>
    <recommendedName>
        <fullName evidence="1">Aminoglycoside phosphotransferase domain-containing protein</fullName>
    </recommendedName>
</protein>
<organism evidence="2 3">
    <name type="scientific">Fusarium equiseti</name>
    <name type="common">Fusarium scirpi</name>
    <dbReference type="NCBI Taxonomy" id="61235"/>
    <lineage>
        <taxon>Eukaryota</taxon>
        <taxon>Fungi</taxon>
        <taxon>Dikarya</taxon>
        <taxon>Ascomycota</taxon>
        <taxon>Pezizomycotina</taxon>
        <taxon>Sordariomycetes</taxon>
        <taxon>Hypocreomycetidae</taxon>
        <taxon>Hypocreales</taxon>
        <taxon>Nectriaceae</taxon>
        <taxon>Fusarium</taxon>
        <taxon>Fusarium incarnatum-equiseti species complex</taxon>
    </lineage>
</organism>
<reference evidence="2" key="1">
    <citation type="submission" date="2021-05" db="EMBL/GenBank/DDBJ databases">
        <authorList>
            <person name="Khan N."/>
        </authorList>
    </citation>
    <scope>NUCLEOTIDE SEQUENCE</scope>
</reference>
<dbReference type="PANTHER" id="PTHR21310:SF58">
    <property type="entry name" value="AMINOGLYCOSIDE PHOSPHOTRANSFERASE DOMAIN-CONTAINING PROTEIN"/>
    <property type="match status" value="1"/>
</dbReference>
<sequence length="422" mass="47918">MSDKKYDLQRALTAIDTSDVRYPQNRILERFLELSIDPDASARYLLNRCDVETGSLDLEPLLADWNELVSSYGSQQRSPNKELVGRDLTQELQEHATRPDGPQSYWLVRRSAAIALSQGYIKVEWTKPPKYTVSTILIGGPDRPSILDKMPTIQSYTFKDHSKSGIPLPDSALTKTLTHFMEPIRWNLVAQDVASRHPQPVPITTTVTSFLHQSLSGCTAVLVSTVCRLLPSPLRAQIYLYMCRLGPAGACIDSFTEGEMDTFSRDLQQYLGLIRATAKQVAPAHAICNAIGGPCHDFRISASQPWDEKRGDFFGPFVDEDEFNKTLQTPALPGITHSSGHKIVFTHGDINMRNVMVHKGRISGIIDWENAGWFPNYWEYTKIHYVTKLHKRWLKAMDEVFCEFGDFKSEYATEFQLWEYCF</sequence>